<protein>
    <submittedName>
        <fullName evidence="1">Uncharacterized protein</fullName>
    </submittedName>
</protein>
<keyword evidence="2" id="KW-1185">Reference proteome</keyword>
<name>A0AAV2E8C5_9ROSI</name>
<evidence type="ECO:0000313" key="1">
    <source>
        <dbReference type="EMBL" id="CAL1382017.1"/>
    </source>
</evidence>
<evidence type="ECO:0000313" key="2">
    <source>
        <dbReference type="Proteomes" id="UP001497516"/>
    </source>
</evidence>
<reference evidence="1 2" key="1">
    <citation type="submission" date="2024-04" db="EMBL/GenBank/DDBJ databases">
        <authorList>
            <person name="Fracassetti M."/>
        </authorList>
    </citation>
    <scope>NUCLEOTIDE SEQUENCE [LARGE SCALE GENOMIC DNA]</scope>
</reference>
<proteinExistence type="predicted"/>
<gene>
    <name evidence="1" type="ORF">LTRI10_LOCUS23363</name>
</gene>
<dbReference type="EMBL" id="OZ034817">
    <property type="protein sequence ID" value="CAL1382017.1"/>
    <property type="molecule type" value="Genomic_DNA"/>
</dbReference>
<dbReference type="AlphaFoldDB" id="A0AAV2E8C5"/>
<sequence length="131" mass="14913">MLELGQMEVKVVGGFGDEVRQKASKQCNGKNKSKEKKRLDYNDVFNLASLKNDPRIERKQVIHRLQSLLEEQQKQRYADSIAELIKKISERNEDNGSECNAVKIRPIVLASSAKEKEPIAKDPTKLHPAEK</sequence>
<accession>A0AAV2E8C5</accession>
<dbReference type="Proteomes" id="UP001497516">
    <property type="component" value="Chromosome 4"/>
</dbReference>
<organism evidence="1 2">
    <name type="scientific">Linum trigynum</name>
    <dbReference type="NCBI Taxonomy" id="586398"/>
    <lineage>
        <taxon>Eukaryota</taxon>
        <taxon>Viridiplantae</taxon>
        <taxon>Streptophyta</taxon>
        <taxon>Embryophyta</taxon>
        <taxon>Tracheophyta</taxon>
        <taxon>Spermatophyta</taxon>
        <taxon>Magnoliopsida</taxon>
        <taxon>eudicotyledons</taxon>
        <taxon>Gunneridae</taxon>
        <taxon>Pentapetalae</taxon>
        <taxon>rosids</taxon>
        <taxon>fabids</taxon>
        <taxon>Malpighiales</taxon>
        <taxon>Linaceae</taxon>
        <taxon>Linum</taxon>
    </lineage>
</organism>